<evidence type="ECO:0000256" key="5">
    <source>
        <dbReference type="ARBA" id="ARBA00022989"/>
    </source>
</evidence>
<feature type="domain" description="ABC transmembrane type-1" evidence="8">
    <location>
        <begin position="362"/>
        <end position="553"/>
    </location>
</feature>
<comment type="subcellular location">
    <subcellularLocation>
        <location evidence="1 7">Cell membrane</location>
        <topology evidence="1 7">Multi-pass membrane protein</topology>
    </subcellularLocation>
</comment>
<feature type="transmembrane region" description="Helical" evidence="7">
    <location>
        <begin position="532"/>
        <end position="558"/>
    </location>
</feature>
<dbReference type="PANTHER" id="PTHR30183">
    <property type="entry name" value="MOLYBDENUM TRANSPORT SYSTEM PERMEASE PROTEIN MODB"/>
    <property type="match status" value="1"/>
</dbReference>
<feature type="transmembrane region" description="Helical" evidence="7">
    <location>
        <begin position="483"/>
        <end position="503"/>
    </location>
</feature>
<evidence type="ECO:0000256" key="1">
    <source>
        <dbReference type="ARBA" id="ARBA00004651"/>
    </source>
</evidence>
<evidence type="ECO:0000256" key="4">
    <source>
        <dbReference type="ARBA" id="ARBA00022692"/>
    </source>
</evidence>
<evidence type="ECO:0000313" key="10">
    <source>
        <dbReference type="Proteomes" id="UP001265259"/>
    </source>
</evidence>
<evidence type="ECO:0000259" key="8">
    <source>
        <dbReference type="PROSITE" id="PS50928"/>
    </source>
</evidence>
<comment type="similarity">
    <text evidence="7">Belongs to the binding-protein-dependent transport system permease family.</text>
</comment>
<feature type="transmembrane region" description="Helical" evidence="7">
    <location>
        <begin position="254"/>
        <end position="278"/>
    </location>
</feature>
<keyword evidence="4 7" id="KW-0812">Transmembrane</keyword>
<dbReference type="CDD" id="cd06261">
    <property type="entry name" value="TM_PBP2"/>
    <property type="match status" value="1"/>
</dbReference>
<gene>
    <name evidence="9" type="ORF">RM543_10980</name>
</gene>
<dbReference type="RefSeq" id="WP_311693336.1">
    <property type="nucleotide sequence ID" value="NZ_JAVRHL010000003.1"/>
</dbReference>
<name>A0ABU3DHL0_9RHOB</name>
<feature type="transmembrane region" description="Helical" evidence="7">
    <location>
        <begin position="103"/>
        <end position="123"/>
    </location>
</feature>
<dbReference type="SUPFAM" id="SSF161098">
    <property type="entry name" value="MetI-like"/>
    <property type="match status" value="2"/>
</dbReference>
<proteinExistence type="inferred from homology"/>
<dbReference type="InterPro" id="IPR035906">
    <property type="entry name" value="MetI-like_sf"/>
</dbReference>
<evidence type="ECO:0000256" key="6">
    <source>
        <dbReference type="ARBA" id="ARBA00023136"/>
    </source>
</evidence>
<feature type="transmembrane region" description="Helical" evidence="7">
    <location>
        <begin position="214"/>
        <end position="234"/>
    </location>
</feature>
<keyword evidence="2 7" id="KW-0813">Transport</keyword>
<feature type="transmembrane region" description="Helical" evidence="7">
    <location>
        <begin position="362"/>
        <end position="386"/>
    </location>
</feature>
<keyword evidence="6 7" id="KW-0472">Membrane</keyword>
<keyword evidence="5 7" id="KW-1133">Transmembrane helix</keyword>
<feature type="transmembrane region" description="Helical" evidence="7">
    <location>
        <begin position="398"/>
        <end position="420"/>
    </location>
</feature>
<dbReference type="EMBL" id="JAVRHL010000003">
    <property type="protein sequence ID" value="MDT0683212.1"/>
    <property type="molecule type" value="Genomic_DNA"/>
</dbReference>
<evidence type="ECO:0000313" key="9">
    <source>
        <dbReference type="EMBL" id="MDT0683212.1"/>
    </source>
</evidence>
<dbReference type="PROSITE" id="PS50928">
    <property type="entry name" value="ABC_TM1"/>
    <property type="match status" value="2"/>
</dbReference>
<sequence length="565" mass="58945">MRPRGRPRLLPLAPLFTLAVLLGPVAAGLIGVLAPAFGYYPALGATELSLAPFRSLLAWPGLGGAVRLSAVTALASTALALGVTLLICAAWHGTRAFGAIERLLSPLLSVPHAAAALGLAFLISPSGWITRALSPWATGWDLPPDVLIVGDPAGFALIAGLAAKEIPFLLLMTLAALSQIPARRSVLLAQTQGYGRVTAWVKTVFPRVYPQIRLPIYAVLAFSASVVDVAVILGPSTPPPLSVQILRWLNDPDLSMRFEAGAGAVLQFGIVLSLLALWRFGELVLARGGGAWIARGARGRADAAWRGLAVSAAGLSAGAVLLAVAGLAVWSFAGFWSFPDALPAGLTLRSWEGQLPGLAERIGTTILIAALATIISLLLVLACLEAEYRHGLRPGTRALWLLYIPLIVPQTTFVTGLQTLAIGTGLAGLTGSVIAAHVVFVLPYVFLSLGDPFRAWDPRYGLAAATLGAGPDRLLWQVRLPMLLRPILTAAAVGFAVSVGQYLPTLLLGLGRVPTLTTEAVALSSGGDRRLIGVYAITQTAVPLLGFAAAIALPAFAFRNRKGLA</sequence>
<feature type="transmembrane region" description="Helical" evidence="7">
    <location>
        <begin position="426"/>
        <end position="447"/>
    </location>
</feature>
<comment type="caution">
    <text evidence="9">The sequence shown here is derived from an EMBL/GenBank/DDBJ whole genome shotgun (WGS) entry which is preliminary data.</text>
</comment>
<organism evidence="9 10">
    <name type="scientific">Tropicimonas omnivorans</name>
    <dbReference type="NCBI Taxonomy" id="3075590"/>
    <lineage>
        <taxon>Bacteria</taxon>
        <taxon>Pseudomonadati</taxon>
        <taxon>Pseudomonadota</taxon>
        <taxon>Alphaproteobacteria</taxon>
        <taxon>Rhodobacterales</taxon>
        <taxon>Roseobacteraceae</taxon>
        <taxon>Tropicimonas</taxon>
    </lineage>
</organism>
<dbReference type="Gene3D" id="1.10.3720.10">
    <property type="entry name" value="MetI-like"/>
    <property type="match status" value="2"/>
</dbReference>
<feature type="transmembrane region" description="Helical" evidence="7">
    <location>
        <begin position="308"/>
        <end position="333"/>
    </location>
</feature>
<evidence type="ECO:0000256" key="7">
    <source>
        <dbReference type="RuleBase" id="RU363032"/>
    </source>
</evidence>
<feature type="transmembrane region" description="Helical" evidence="7">
    <location>
        <begin position="68"/>
        <end position="91"/>
    </location>
</feature>
<accession>A0ABU3DHL0</accession>
<evidence type="ECO:0000256" key="3">
    <source>
        <dbReference type="ARBA" id="ARBA00022475"/>
    </source>
</evidence>
<keyword evidence="3" id="KW-1003">Cell membrane</keyword>
<dbReference type="Proteomes" id="UP001265259">
    <property type="component" value="Unassembled WGS sequence"/>
</dbReference>
<dbReference type="PANTHER" id="PTHR30183:SF6">
    <property type="entry name" value="INNER MEMBRANE ABC TRANSPORTER PERMEASE PROTEIN YNJC"/>
    <property type="match status" value="1"/>
</dbReference>
<evidence type="ECO:0000256" key="2">
    <source>
        <dbReference type="ARBA" id="ARBA00022448"/>
    </source>
</evidence>
<reference evidence="9 10" key="1">
    <citation type="submission" date="2023-09" db="EMBL/GenBank/DDBJ databases">
        <authorList>
            <person name="Rey-Velasco X."/>
        </authorList>
    </citation>
    <scope>NUCLEOTIDE SEQUENCE [LARGE SCALE GENOMIC DNA]</scope>
    <source>
        <strain evidence="9 10">F158</strain>
    </source>
</reference>
<keyword evidence="10" id="KW-1185">Reference proteome</keyword>
<feature type="domain" description="ABC transmembrane type-1" evidence="8">
    <location>
        <begin position="62"/>
        <end position="278"/>
    </location>
</feature>
<feature type="transmembrane region" description="Helical" evidence="7">
    <location>
        <begin position="153"/>
        <end position="177"/>
    </location>
</feature>
<dbReference type="Pfam" id="PF00528">
    <property type="entry name" value="BPD_transp_1"/>
    <property type="match status" value="1"/>
</dbReference>
<dbReference type="InterPro" id="IPR000515">
    <property type="entry name" value="MetI-like"/>
</dbReference>
<protein>
    <submittedName>
        <fullName evidence="9">ABC transporter permease subunit</fullName>
    </submittedName>
</protein>